<evidence type="ECO:0000313" key="2">
    <source>
        <dbReference type="EMBL" id="CAG8816264.1"/>
    </source>
</evidence>
<name>A0ABN7W614_GIGMA</name>
<evidence type="ECO:0000313" key="3">
    <source>
        <dbReference type="Proteomes" id="UP000789901"/>
    </source>
</evidence>
<evidence type="ECO:0000256" key="1">
    <source>
        <dbReference type="SAM" id="MobiDB-lite"/>
    </source>
</evidence>
<dbReference type="EMBL" id="CAJVQB010030956">
    <property type="protein sequence ID" value="CAG8816264.1"/>
    <property type="molecule type" value="Genomic_DNA"/>
</dbReference>
<feature type="compositionally biased region" description="Low complexity" evidence="1">
    <location>
        <begin position="45"/>
        <end position="57"/>
    </location>
</feature>
<reference evidence="2 3" key="1">
    <citation type="submission" date="2021-06" db="EMBL/GenBank/DDBJ databases">
        <authorList>
            <person name="Kallberg Y."/>
            <person name="Tangrot J."/>
            <person name="Rosling A."/>
        </authorList>
    </citation>
    <scope>NUCLEOTIDE SEQUENCE [LARGE SCALE GENOMIC DNA]</scope>
    <source>
        <strain evidence="2 3">120-4 pot B 10/14</strain>
    </source>
</reference>
<feature type="non-terminal residue" evidence="2">
    <location>
        <position position="57"/>
    </location>
</feature>
<accession>A0ABN7W614</accession>
<keyword evidence="3" id="KW-1185">Reference proteome</keyword>
<comment type="caution">
    <text evidence="2">The sequence shown here is derived from an EMBL/GenBank/DDBJ whole genome shotgun (WGS) entry which is preliminary data.</text>
</comment>
<feature type="region of interest" description="Disordered" evidence="1">
    <location>
        <begin position="1"/>
        <end position="57"/>
    </location>
</feature>
<organism evidence="2 3">
    <name type="scientific">Gigaspora margarita</name>
    <dbReference type="NCBI Taxonomy" id="4874"/>
    <lineage>
        <taxon>Eukaryota</taxon>
        <taxon>Fungi</taxon>
        <taxon>Fungi incertae sedis</taxon>
        <taxon>Mucoromycota</taxon>
        <taxon>Glomeromycotina</taxon>
        <taxon>Glomeromycetes</taxon>
        <taxon>Diversisporales</taxon>
        <taxon>Gigasporaceae</taxon>
        <taxon>Gigaspora</taxon>
    </lineage>
</organism>
<gene>
    <name evidence="2" type="ORF">GMARGA_LOCUS26494</name>
</gene>
<dbReference type="Proteomes" id="UP000789901">
    <property type="component" value="Unassembled WGS sequence"/>
</dbReference>
<protein>
    <submittedName>
        <fullName evidence="2">23651_t:CDS:1</fullName>
    </submittedName>
</protein>
<sequence>MASQQTVSIVDPDQPQLPTLQIGQLPAPDDKVPSPNIEVPTLAPESTIISSEETSEG</sequence>
<proteinExistence type="predicted"/>